<dbReference type="OrthoDB" id="190789at2759"/>
<keyword evidence="3" id="KW-1185">Reference proteome</keyword>
<dbReference type="AlphaFoldDB" id="A0A9W7BBH1"/>
<evidence type="ECO:0000313" key="3">
    <source>
        <dbReference type="Proteomes" id="UP001165085"/>
    </source>
</evidence>
<comment type="caution">
    <text evidence="2">The sequence shown here is derived from an EMBL/GenBank/DDBJ whole genome shotgun (WGS) entry which is preliminary data.</text>
</comment>
<dbReference type="Proteomes" id="UP001165085">
    <property type="component" value="Unassembled WGS sequence"/>
</dbReference>
<accession>A0A9W7BBH1</accession>
<proteinExistence type="predicted"/>
<feature type="compositionally biased region" description="Polar residues" evidence="1">
    <location>
        <begin position="478"/>
        <end position="489"/>
    </location>
</feature>
<feature type="region of interest" description="Disordered" evidence="1">
    <location>
        <begin position="145"/>
        <end position="186"/>
    </location>
</feature>
<evidence type="ECO:0000256" key="1">
    <source>
        <dbReference type="SAM" id="MobiDB-lite"/>
    </source>
</evidence>
<feature type="compositionally biased region" description="Acidic residues" evidence="1">
    <location>
        <begin position="210"/>
        <end position="219"/>
    </location>
</feature>
<evidence type="ECO:0000313" key="2">
    <source>
        <dbReference type="EMBL" id="GMH87911.1"/>
    </source>
</evidence>
<protein>
    <submittedName>
        <fullName evidence="2">Uncharacterized protein</fullName>
    </submittedName>
</protein>
<gene>
    <name evidence="2" type="ORF">TrST_g58</name>
</gene>
<feature type="compositionally biased region" description="Polar residues" evidence="1">
    <location>
        <begin position="347"/>
        <end position="365"/>
    </location>
</feature>
<sequence>MRKRKESAADNLREGVASLYRGLEEKNTSDQTYEKERLAVLSKLKLVPDEIVTECLGATSQFNSATAGLGLFARNRRTRKELEPKKTEKKSHKLVTLEKQNLRKRLQYSKRLNQIVKQMGVMLQDDVEIPVQLWTEYDRLQRDPGLKQRTVEDLDLGPSGRTPGPGQYAGKRDVNRKKGSIKEKGERVQITFGRSERWRDNAIKKKKDEGEEDSDEDNNDTYATRGKLGQKKGMRWGAEEREKLNELYWELGRPTRPGQKKEHYDLYAQRHRVLYKNRPKSEIIERVQYMLKFNCFKEPGESKYWKEKKKEIDQIKVKPGRIERQKLKTDEKFKTRRERLKSPFADPTSTFENGPSGIPFSSTPLDSLVRSSNASLLDGEEGTDPPNPSSLGVQLLSEDPSFHGFSFQKQGGQKANLSVDEENNKLEPTATTYRPKFDYTTERVRGGLFSDRLDSVKWTDKFAAMTGPGSYEEGGSVGRQTLSTKPNAGNATFRMEDRLKFMSSFAVS</sequence>
<feature type="region of interest" description="Disordered" evidence="1">
    <location>
        <begin position="469"/>
        <end position="489"/>
    </location>
</feature>
<feature type="region of interest" description="Disordered" evidence="1">
    <location>
        <begin position="203"/>
        <end position="234"/>
    </location>
</feature>
<name>A0A9W7BBH1_9STRA</name>
<feature type="region of interest" description="Disordered" evidence="1">
    <location>
        <begin position="326"/>
        <end position="365"/>
    </location>
</feature>
<reference evidence="3" key="1">
    <citation type="journal article" date="2023" name="Commun. Biol.">
        <title>Genome analysis of Parmales, the sister group of diatoms, reveals the evolutionary specialization of diatoms from phago-mixotrophs to photoautotrophs.</title>
        <authorList>
            <person name="Ban H."/>
            <person name="Sato S."/>
            <person name="Yoshikawa S."/>
            <person name="Yamada K."/>
            <person name="Nakamura Y."/>
            <person name="Ichinomiya M."/>
            <person name="Sato N."/>
            <person name="Blanc-Mathieu R."/>
            <person name="Endo H."/>
            <person name="Kuwata A."/>
            <person name="Ogata H."/>
        </authorList>
    </citation>
    <scope>NUCLEOTIDE SEQUENCE [LARGE SCALE GENOMIC DNA]</scope>
    <source>
        <strain evidence="3">NIES 3701</strain>
    </source>
</reference>
<organism evidence="2 3">
    <name type="scientific">Triparma strigata</name>
    <dbReference type="NCBI Taxonomy" id="1606541"/>
    <lineage>
        <taxon>Eukaryota</taxon>
        <taxon>Sar</taxon>
        <taxon>Stramenopiles</taxon>
        <taxon>Ochrophyta</taxon>
        <taxon>Bolidophyceae</taxon>
        <taxon>Parmales</taxon>
        <taxon>Triparmaceae</taxon>
        <taxon>Triparma</taxon>
    </lineage>
</organism>
<dbReference type="EMBL" id="BRXY01000334">
    <property type="protein sequence ID" value="GMH87911.1"/>
    <property type="molecule type" value="Genomic_DNA"/>
</dbReference>